<organism evidence="5 6">
    <name type="scientific">Starmerella bacillaris</name>
    <name type="common">Yeast</name>
    <name type="synonym">Candida zemplinina</name>
    <dbReference type="NCBI Taxonomy" id="1247836"/>
    <lineage>
        <taxon>Eukaryota</taxon>
        <taxon>Fungi</taxon>
        <taxon>Dikarya</taxon>
        <taxon>Ascomycota</taxon>
        <taxon>Saccharomycotina</taxon>
        <taxon>Dipodascomycetes</taxon>
        <taxon>Dipodascales</taxon>
        <taxon>Trichomonascaceae</taxon>
        <taxon>Starmerella</taxon>
    </lineage>
</organism>
<dbReference type="SUPFAM" id="SSF56276">
    <property type="entry name" value="S-adenosylmethionine decarboxylase"/>
    <property type="match status" value="1"/>
</dbReference>
<protein>
    <submittedName>
        <fullName evidence="5">Adenosylmethionine decarboxylase</fullName>
    </submittedName>
</protein>
<dbReference type="EMBL" id="BTGC01000003">
    <property type="protein sequence ID" value="GMM50210.1"/>
    <property type="molecule type" value="Genomic_DNA"/>
</dbReference>
<dbReference type="InterPro" id="IPR048283">
    <property type="entry name" value="AdoMetDC-like"/>
</dbReference>
<evidence type="ECO:0000256" key="1">
    <source>
        <dbReference type="ARBA" id="ARBA00004911"/>
    </source>
</evidence>
<dbReference type="GO" id="GO:0006597">
    <property type="term" value="P:spermine biosynthetic process"/>
    <property type="evidence" value="ECO:0007669"/>
    <property type="project" value="TreeGrafter"/>
</dbReference>
<dbReference type="PANTHER" id="PTHR11570:SF0">
    <property type="entry name" value="S-ADENOSYLMETHIONINE DECARBOXYLASE PROENZYME"/>
    <property type="match status" value="1"/>
</dbReference>
<keyword evidence="3" id="KW-0745">Spermidine biosynthesis</keyword>
<name>A0AAV5RFM3_STABA</name>
<dbReference type="GO" id="GO:0005829">
    <property type="term" value="C:cytosol"/>
    <property type="evidence" value="ECO:0007669"/>
    <property type="project" value="TreeGrafter"/>
</dbReference>
<evidence type="ECO:0000256" key="4">
    <source>
        <dbReference type="ARBA" id="ARBA00023115"/>
    </source>
</evidence>
<comment type="pathway">
    <text evidence="1">Amine and polyamine biosynthesis; S-adenosylmethioninamine biosynthesis; S-adenosylmethioninamine from S-adenosyl-L-methionine: step 1/1.</text>
</comment>
<dbReference type="Gene3D" id="3.60.90.10">
    <property type="entry name" value="S-adenosylmethionine decarboxylase"/>
    <property type="match status" value="1"/>
</dbReference>
<accession>A0AAV5RFM3</accession>
<evidence type="ECO:0000313" key="5">
    <source>
        <dbReference type="EMBL" id="GMM50210.1"/>
    </source>
</evidence>
<dbReference type="Pfam" id="PF01536">
    <property type="entry name" value="SAM_decarbox"/>
    <property type="match status" value="1"/>
</dbReference>
<gene>
    <name evidence="5" type="ORF">DASB73_011680</name>
</gene>
<sequence length="340" mass="38728">MPEYTTFPDRDTEITLFEGPEKTLRVYFETDSLLTIQERQWQKILDTVKCKILSSKRTSDVHTYVLSESSLLVYKNFLILKTCGTTTLINGLPGIIELVGRNPQAVIYSRRGYFYPEKQCLPHGCWKSEVHKLRECLGAKNSTAMSFGDSPKWQIFFHINEVPQINCTEMMMTGLQPSIDFSMRADDLSVISLDSNCPSAEDDKKVAEKMTLDSGIHEIIDENLDSQLELLIDDHAFYPCGYSCNAIIQQRHTEDDYFTIHVTPEEACSYASFETNASVSRQSISNVLNIFKPQESTLVLINNTTTTLEFDNYLVEELGSFNLVTDNQFDLKVIKLVKLC</sequence>
<comment type="caution">
    <text evidence="5">The sequence shown here is derived from an EMBL/GenBank/DDBJ whole genome shotgun (WGS) entry which is preliminary data.</text>
</comment>
<keyword evidence="6" id="KW-1185">Reference proteome</keyword>
<dbReference type="InterPro" id="IPR016067">
    <property type="entry name" value="S-AdoMet_deCO2ase_core"/>
</dbReference>
<evidence type="ECO:0000313" key="6">
    <source>
        <dbReference type="Proteomes" id="UP001362899"/>
    </source>
</evidence>
<proteinExistence type="inferred from homology"/>
<evidence type="ECO:0000256" key="3">
    <source>
        <dbReference type="ARBA" id="ARBA00023066"/>
    </source>
</evidence>
<evidence type="ECO:0000256" key="2">
    <source>
        <dbReference type="ARBA" id="ARBA00008466"/>
    </source>
</evidence>
<dbReference type="Gene3D" id="3.30.360.50">
    <property type="entry name" value="S-adenosylmethionine decarboxylase"/>
    <property type="match status" value="1"/>
</dbReference>
<keyword evidence="4" id="KW-0620">Polyamine biosynthesis</keyword>
<reference evidence="5 6" key="1">
    <citation type="journal article" date="2023" name="Elife">
        <title>Identification of key yeast species and microbe-microbe interactions impacting larval growth of Drosophila in the wild.</title>
        <authorList>
            <person name="Mure A."/>
            <person name="Sugiura Y."/>
            <person name="Maeda R."/>
            <person name="Honda K."/>
            <person name="Sakurai N."/>
            <person name="Takahashi Y."/>
            <person name="Watada M."/>
            <person name="Katoh T."/>
            <person name="Gotoh A."/>
            <person name="Gotoh Y."/>
            <person name="Taniguchi I."/>
            <person name="Nakamura K."/>
            <person name="Hayashi T."/>
            <person name="Katayama T."/>
            <person name="Uemura T."/>
            <person name="Hattori Y."/>
        </authorList>
    </citation>
    <scope>NUCLEOTIDE SEQUENCE [LARGE SCALE GENOMIC DNA]</scope>
    <source>
        <strain evidence="5 6">SB-73</strain>
    </source>
</reference>
<dbReference type="GO" id="GO:0008295">
    <property type="term" value="P:spermidine biosynthetic process"/>
    <property type="evidence" value="ECO:0007669"/>
    <property type="project" value="UniProtKB-KW"/>
</dbReference>
<dbReference type="AlphaFoldDB" id="A0AAV5RFM3"/>
<dbReference type="Proteomes" id="UP001362899">
    <property type="component" value="Unassembled WGS sequence"/>
</dbReference>
<dbReference type="GO" id="GO:0004014">
    <property type="term" value="F:adenosylmethionine decarboxylase activity"/>
    <property type="evidence" value="ECO:0007669"/>
    <property type="project" value="InterPro"/>
</dbReference>
<comment type="similarity">
    <text evidence="2">Belongs to the eukaryotic AdoMetDC family.</text>
</comment>
<dbReference type="PANTHER" id="PTHR11570">
    <property type="entry name" value="S-ADENOSYLMETHIONINE DECARBOXYLASE"/>
    <property type="match status" value="1"/>
</dbReference>